<dbReference type="Gene3D" id="2.60.120.10">
    <property type="entry name" value="Jelly Rolls"/>
    <property type="match status" value="1"/>
</dbReference>
<protein>
    <submittedName>
        <fullName evidence="2">Unannotated protein</fullName>
    </submittedName>
</protein>
<name>A0A6J7JI74_9ZZZZ</name>
<dbReference type="InterPro" id="IPR011051">
    <property type="entry name" value="RmlC_Cupin_sf"/>
</dbReference>
<dbReference type="AlphaFoldDB" id="A0A6J7JI74"/>
<evidence type="ECO:0000313" key="2">
    <source>
        <dbReference type="EMBL" id="CAB4942793.1"/>
    </source>
</evidence>
<proteinExistence type="predicted"/>
<dbReference type="Pfam" id="PF05899">
    <property type="entry name" value="Cupin_3"/>
    <property type="match status" value="1"/>
</dbReference>
<dbReference type="SUPFAM" id="SSF51182">
    <property type="entry name" value="RmlC-like cupins"/>
    <property type="match status" value="1"/>
</dbReference>
<gene>
    <name evidence="2" type="ORF">UFOPK3772_01036</name>
</gene>
<accession>A0A6J7JI74</accession>
<dbReference type="InterPro" id="IPR008579">
    <property type="entry name" value="UGlyAH_Cupin_dom"/>
</dbReference>
<evidence type="ECO:0000259" key="1">
    <source>
        <dbReference type="Pfam" id="PF05899"/>
    </source>
</evidence>
<organism evidence="2">
    <name type="scientific">freshwater metagenome</name>
    <dbReference type="NCBI Taxonomy" id="449393"/>
    <lineage>
        <taxon>unclassified sequences</taxon>
        <taxon>metagenomes</taxon>
        <taxon>ecological metagenomes</taxon>
    </lineage>
</organism>
<dbReference type="InterPro" id="IPR014710">
    <property type="entry name" value="RmlC-like_jellyroll"/>
</dbReference>
<dbReference type="EMBL" id="CAFBNE010000025">
    <property type="protein sequence ID" value="CAB4942793.1"/>
    <property type="molecule type" value="Genomic_DNA"/>
</dbReference>
<sequence>MSGTTIPHLNVHDTEWAPMELGHESILYRSADRLRIAGTFKESGTLRLLMPFDEFVYVIAGTVTMTNHDVDQTFTAGPGEAFWVMQGSDVTWTMSDDFHDITVLISDTPMSG</sequence>
<feature type="domain" description="(S)-ureidoglycine aminohydrolase cupin" evidence="1">
    <location>
        <begin position="43"/>
        <end position="96"/>
    </location>
</feature>
<reference evidence="2" key="1">
    <citation type="submission" date="2020-05" db="EMBL/GenBank/DDBJ databases">
        <authorList>
            <person name="Chiriac C."/>
            <person name="Salcher M."/>
            <person name="Ghai R."/>
            <person name="Kavagutti S V."/>
        </authorList>
    </citation>
    <scope>NUCLEOTIDE SEQUENCE</scope>
</reference>